<keyword evidence="2" id="KW-0472">Membrane</keyword>
<feature type="region of interest" description="Disordered" evidence="1">
    <location>
        <begin position="314"/>
        <end position="349"/>
    </location>
</feature>
<dbReference type="EMBL" id="JALLPJ020000638">
    <property type="protein sequence ID" value="KAL3786714.1"/>
    <property type="molecule type" value="Genomic_DNA"/>
</dbReference>
<evidence type="ECO:0000313" key="3">
    <source>
        <dbReference type="EMBL" id="KAL3786714.1"/>
    </source>
</evidence>
<evidence type="ECO:0000256" key="2">
    <source>
        <dbReference type="SAM" id="Phobius"/>
    </source>
</evidence>
<feature type="transmembrane region" description="Helical" evidence="2">
    <location>
        <begin position="40"/>
        <end position="63"/>
    </location>
</feature>
<dbReference type="Gene3D" id="3.40.30.10">
    <property type="entry name" value="Glutaredoxin"/>
    <property type="match status" value="1"/>
</dbReference>
<name>A0ABD3PFG1_9STRA</name>
<feature type="compositionally biased region" description="Polar residues" evidence="1">
    <location>
        <begin position="192"/>
        <end position="204"/>
    </location>
</feature>
<evidence type="ECO:0008006" key="5">
    <source>
        <dbReference type="Google" id="ProtNLM"/>
    </source>
</evidence>
<dbReference type="PROSITE" id="PS51354">
    <property type="entry name" value="GLUTAREDOXIN_2"/>
    <property type="match status" value="1"/>
</dbReference>
<comment type="caution">
    <text evidence="3">The sequence shown here is derived from an EMBL/GenBank/DDBJ whole genome shotgun (WGS) entry which is preliminary data.</text>
</comment>
<organism evidence="3 4">
    <name type="scientific">Cyclotella atomus</name>
    <dbReference type="NCBI Taxonomy" id="382360"/>
    <lineage>
        <taxon>Eukaryota</taxon>
        <taxon>Sar</taxon>
        <taxon>Stramenopiles</taxon>
        <taxon>Ochrophyta</taxon>
        <taxon>Bacillariophyta</taxon>
        <taxon>Coscinodiscophyceae</taxon>
        <taxon>Thalassiosirophycidae</taxon>
        <taxon>Stephanodiscales</taxon>
        <taxon>Stephanodiscaceae</taxon>
        <taxon>Cyclotella</taxon>
    </lineage>
</organism>
<dbReference type="Proteomes" id="UP001530400">
    <property type="component" value="Unassembled WGS sequence"/>
</dbReference>
<dbReference type="AlphaFoldDB" id="A0ABD3PFG1"/>
<keyword evidence="2" id="KW-1133">Transmembrane helix</keyword>
<feature type="region of interest" description="Disordered" evidence="1">
    <location>
        <begin position="183"/>
        <end position="204"/>
    </location>
</feature>
<evidence type="ECO:0000313" key="4">
    <source>
        <dbReference type="Proteomes" id="UP001530400"/>
    </source>
</evidence>
<evidence type="ECO:0000256" key="1">
    <source>
        <dbReference type="SAM" id="MobiDB-lite"/>
    </source>
</evidence>
<keyword evidence="2" id="KW-0812">Transmembrane</keyword>
<accession>A0ABD3PFG1</accession>
<gene>
    <name evidence="3" type="ORF">ACHAWO_006157</name>
</gene>
<reference evidence="3 4" key="1">
    <citation type="submission" date="2024-10" db="EMBL/GenBank/DDBJ databases">
        <title>Updated reference genomes for cyclostephanoid diatoms.</title>
        <authorList>
            <person name="Roberts W.R."/>
            <person name="Alverson A.J."/>
        </authorList>
    </citation>
    <scope>NUCLEOTIDE SEQUENCE [LARGE SCALE GENOMIC DNA]</scope>
    <source>
        <strain evidence="3 4">AJA010-31</strain>
    </source>
</reference>
<proteinExistence type="predicted"/>
<keyword evidence="4" id="KW-1185">Reference proteome</keyword>
<sequence length="596" mass="65405">MTRPIHRYAIDKAYYAPPKQTISSRLFSNPWPYAVSPLQAYLLGVFGCLSAFVLCIFVSHSISKMQRKRMRAMKAKRRGTRTISSCRATKYQPVEREDRINMTSSEDYVVPQQTATEQTAVPGEVPELFSFEQEGIVLDEKTDVVVNTETNDSSYELYKHMSSFPLNMGVGTGNSAVLDTNCPSVEDDNKQESNSTAGCNESEVTSQVLAEATSPDTKANYNGASRSEKEVVNDKVIIASEVSDGINDKESMSGNGDSVLVTSDQVLIGSIVNISCDQVDKLDNIGNSNVEASQEHVIDEEASQERVIDHLCDESSTNGTESISTTEFVVNETPTSSPRDQANVSSQSSSELIFSTQNDSIKELAESADEMDKGVQEDVCTSHLIVLLSNGVADSTQAVNQAGALKLLDDLQLPYQVVDGMDSHQHKKREELFSISGIRGNLPQIFICEEVQPRYLGGYDWLAETIADISGTTQGTALLSAVGQKKKPLQSISEANDQAKVRVTVLISNGVADYIQKARQKSALQLLTDLNISHKIVDGMDSNQADERNVLFKISGLRGQYPQLFLFDEDTNQNRYLGGYDWLESQSPMDLAASLE</sequence>
<protein>
    <recommendedName>
        <fullName evidence="5">Glutaredoxin domain-containing protein</fullName>
    </recommendedName>
</protein>